<dbReference type="Proteomes" id="UP000093000">
    <property type="component" value="Unassembled WGS sequence"/>
</dbReference>
<dbReference type="EMBL" id="LUGH01000393">
    <property type="protein sequence ID" value="OBZ85466.1"/>
    <property type="molecule type" value="Genomic_DNA"/>
</dbReference>
<dbReference type="OrthoDB" id="10268011at2759"/>
<gene>
    <name evidence="2" type="primary">adat1</name>
    <name evidence="2" type="ORF">A0J61_06487</name>
</gene>
<protein>
    <submittedName>
        <fullName evidence="2">tRNA-specific adenosine deaminase 1</fullName>
    </submittedName>
</protein>
<accession>A0A1C7NA17</accession>
<dbReference type="STRING" id="101091.A0A1C7NA17"/>
<name>A0A1C7NA17_9FUNG</name>
<dbReference type="GO" id="GO:0008251">
    <property type="term" value="F:tRNA-specific adenosine deaminase activity"/>
    <property type="evidence" value="ECO:0007669"/>
    <property type="project" value="TreeGrafter"/>
</dbReference>
<organism evidence="2 3">
    <name type="scientific">Choanephora cucurbitarum</name>
    <dbReference type="NCBI Taxonomy" id="101091"/>
    <lineage>
        <taxon>Eukaryota</taxon>
        <taxon>Fungi</taxon>
        <taxon>Fungi incertae sedis</taxon>
        <taxon>Mucoromycota</taxon>
        <taxon>Mucoromycotina</taxon>
        <taxon>Mucoromycetes</taxon>
        <taxon>Mucorales</taxon>
        <taxon>Mucorineae</taxon>
        <taxon>Choanephoraceae</taxon>
        <taxon>Choanephoroideae</taxon>
        <taxon>Choanephora</taxon>
    </lineage>
</organism>
<dbReference type="FunCoup" id="A0A1C7NA17">
    <property type="interactions" value="476"/>
</dbReference>
<evidence type="ECO:0000313" key="3">
    <source>
        <dbReference type="Proteomes" id="UP000093000"/>
    </source>
</evidence>
<dbReference type="AlphaFoldDB" id="A0A1C7NA17"/>
<feature type="non-terminal residue" evidence="2">
    <location>
        <position position="1"/>
    </location>
</feature>
<dbReference type="PANTHER" id="PTHR10910:SF62">
    <property type="entry name" value="AT07585P-RELATED"/>
    <property type="match status" value="1"/>
</dbReference>
<dbReference type="SMR" id="A0A1C7NA17"/>
<dbReference type="GO" id="GO:0003725">
    <property type="term" value="F:double-stranded RNA binding"/>
    <property type="evidence" value="ECO:0007669"/>
    <property type="project" value="TreeGrafter"/>
</dbReference>
<feature type="domain" description="A to I editase" evidence="1">
    <location>
        <begin position="1"/>
        <end position="345"/>
    </location>
</feature>
<reference evidence="2 3" key="1">
    <citation type="submission" date="2016-03" db="EMBL/GenBank/DDBJ databases">
        <title>Choanephora cucurbitarum.</title>
        <authorList>
            <person name="Min B."/>
            <person name="Park H."/>
            <person name="Park J.-H."/>
            <person name="Shin H.-D."/>
            <person name="Choi I.-G."/>
        </authorList>
    </citation>
    <scope>NUCLEOTIDE SEQUENCE [LARGE SCALE GENOMIC DNA]</scope>
    <source>
        <strain evidence="2 3">KUS-F28377</strain>
    </source>
</reference>
<dbReference type="GO" id="GO:0005737">
    <property type="term" value="C:cytoplasm"/>
    <property type="evidence" value="ECO:0007669"/>
    <property type="project" value="TreeGrafter"/>
</dbReference>
<proteinExistence type="predicted"/>
<dbReference type="Pfam" id="PF02137">
    <property type="entry name" value="A_deamin"/>
    <property type="match status" value="1"/>
</dbReference>
<sequence length="348" mass="39193">TGLKCLPFSKLCKTGDVLNDSHAEIIARRGFIKNKKTKKGLLFLIHKVKCGSSMLTIRFICTLASHLTAKLPLIYEGGDASMSALADIQTPASLEVFESGKKRKRTVMNSFLEEHVYANKKKQKMTHDANVQRGRFGFDQLGILRTKPGRLDSEPSICMSCSDKLARWNVLGLQSALLSSLYSPVYLSSIVIGDMFDHSALERALYRRIQPILDLPSPYRLNQPKITSTHISFESSKSYLESLNRYKAIVSCATSISYVIGMSKAEVLVHGLKQGAPKNKPVNEKTRSSICKKSLFKKWQEITNNKTNSYLESKEQATTYQKAKICLLDQHFHNWVQTPAEYEDFTTL</sequence>
<dbReference type="GO" id="GO:0005730">
    <property type="term" value="C:nucleolus"/>
    <property type="evidence" value="ECO:0007669"/>
    <property type="project" value="TreeGrafter"/>
</dbReference>
<comment type="caution">
    <text evidence="2">The sequence shown here is derived from an EMBL/GenBank/DDBJ whole genome shotgun (WGS) entry which is preliminary data.</text>
</comment>
<dbReference type="GO" id="GO:0003726">
    <property type="term" value="F:double-stranded RNA adenosine deaminase activity"/>
    <property type="evidence" value="ECO:0007669"/>
    <property type="project" value="TreeGrafter"/>
</dbReference>
<dbReference type="InParanoid" id="A0A1C7NA17"/>
<dbReference type="SMART" id="SM00552">
    <property type="entry name" value="ADEAMc"/>
    <property type="match status" value="1"/>
</dbReference>
<dbReference type="PROSITE" id="PS50141">
    <property type="entry name" value="A_DEAMIN_EDITASE"/>
    <property type="match status" value="1"/>
</dbReference>
<keyword evidence="3" id="KW-1185">Reference proteome</keyword>
<dbReference type="GO" id="GO:0006382">
    <property type="term" value="P:adenosine to inosine editing"/>
    <property type="evidence" value="ECO:0007669"/>
    <property type="project" value="TreeGrafter"/>
</dbReference>
<dbReference type="GO" id="GO:0006396">
    <property type="term" value="P:RNA processing"/>
    <property type="evidence" value="ECO:0007669"/>
    <property type="project" value="InterPro"/>
</dbReference>
<dbReference type="InterPro" id="IPR002466">
    <property type="entry name" value="A_deamin"/>
</dbReference>
<evidence type="ECO:0000259" key="1">
    <source>
        <dbReference type="PROSITE" id="PS50141"/>
    </source>
</evidence>
<evidence type="ECO:0000313" key="2">
    <source>
        <dbReference type="EMBL" id="OBZ85466.1"/>
    </source>
</evidence>
<dbReference type="PANTHER" id="PTHR10910">
    <property type="entry name" value="EUKARYOTE SPECIFIC DSRNA BINDING PROTEIN"/>
    <property type="match status" value="1"/>
</dbReference>